<dbReference type="InterPro" id="IPR001969">
    <property type="entry name" value="Aspartic_peptidase_AS"/>
</dbReference>
<dbReference type="Pfam" id="PF00026">
    <property type="entry name" value="Asp"/>
    <property type="match status" value="1"/>
</dbReference>
<dbReference type="Gene3D" id="2.40.70.10">
    <property type="entry name" value="Acid Proteases"/>
    <property type="match status" value="2"/>
</dbReference>
<dbReference type="GO" id="GO:0004190">
    <property type="term" value="F:aspartic-type endopeptidase activity"/>
    <property type="evidence" value="ECO:0007669"/>
    <property type="project" value="UniProtKB-KW"/>
</dbReference>
<dbReference type="InterPro" id="IPR033121">
    <property type="entry name" value="PEPTIDASE_A1"/>
</dbReference>
<dbReference type="GeneID" id="17087181"/>
<keyword evidence="2 8" id="KW-0645">Protease</keyword>
<dbReference type="eggNOG" id="KOG1339">
    <property type="taxonomic scope" value="Eukaryota"/>
</dbReference>
<evidence type="ECO:0000256" key="2">
    <source>
        <dbReference type="ARBA" id="ARBA00022670"/>
    </source>
</evidence>
<evidence type="ECO:0000256" key="1">
    <source>
        <dbReference type="ARBA" id="ARBA00007447"/>
    </source>
</evidence>
<dbReference type="PANTHER" id="PTHR47965:SF12">
    <property type="entry name" value="ASPARTIC PROTEINASE 3-RELATED"/>
    <property type="match status" value="1"/>
</dbReference>
<accession>M2WWF8</accession>
<evidence type="ECO:0000313" key="11">
    <source>
        <dbReference type="Proteomes" id="UP000030680"/>
    </source>
</evidence>
<proteinExistence type="inferred from homology"/>
<organism evidence="10 11">
    <name type="scientific">Galdieria sulphuraria</name>
    <name type="common">Red alga</name>
    <dbReference type="NCBI Taxonomy" id="130081"/>
    <lineage>
        <taxon>Eukaryota</taxon>
        <taxon>Rhodophyta</taxon>
        <taxon>Bangiophyceae</taxon>
        <taxon>Galdieriales</taxon>
        <taxon>Galdieriaceae</taxon>
        <taxon>Galdieria</taxon>
    </lineage>
</organism>
<dbReference type="GO" id="GO:0006508">
    <property type="term" value="P:proteolysis"/>
    <property type="evidence" value="ECO:0007669"/>
    <property type="project" value="UniProtKB-KW"/>
</dbReference>
<dbReference type="SUPFAM" id="SSF50630">
    <property type="entry name" value="Acid proteases"/>
    <property type="match status" value="1"/>
</dbReference>
<evidence type="ECO:0000256" key="5">
    <source>
        <dbReference type="ARBA" id="ARBA00022801"/>
    </source>
</evidence>
<dbReference type="EMBL" id="KB454521">
    <property type="protein sequence ID" value="EME28335.1"/>
    <property type="molecule type" value="Genomic_DNA"/>
</dbReference>
<keyword evidence="5 8" id="KW-0378">Hydrolase</keyword>
<feature type="active site" evidence="7">
    <location>
        <position position="386"/>
    </location>
</feature>
<dbReference type="OrthoDB" id="2747330at2759"/>
<dbReference type="Gramene" id="EME28335">
    <property type="protein sequence ID" value="EME28335"/>
    <property type="gene ID" value="Gasu_41790"/>
</dbReference>
<dbReference type="OMA" id="IGWTEYD"/>
<reference evidence="11" key="1">
    <citation type="journal article" date="2013" name="Science">
        <title>Gene transfer from bacteria and archaea facilitated evolution of an extremophilic eukaryote.</title>
        <authorList>
            <person name="Schonknecht G."/>
            <person name="Chen W.H."/>
            <person name="Ternes C.M."/>
            <person name="Barbier G.G."/>
            <person name="Shrestha R.P."/>
            <person name="Stanke M."/>
            <person name="Brautigam A."/>
            <person name="Baker B.J."/>
            <person name="Banfield J.F."/>
            <person name="Garavito R.M."/>
            <person name="Carr K."/>
            <person name="Wilkerson C."/>
            <person name="Rensing S.A."/>
            <person name="Gagneul D."/>
            <person name="Dickenson N.E."/>
            <person name="Oesterhelt C."/>
            <person name="Lercher M.J."/>
            <person name="Weber A.P."/>
        </authorList>
    </citation>
    <scope>NUCLEOTIDE SEQUENCE [LARGE SCALE GENOMIC DNA]</scope>
    <source>
        <strain evidence="11">074W</strain>
    </source>
</reference>
<dbReference type="PRINTS" id="PR00792">
    <property type="entry name" value="PEPSIN"/>
</dbReference>
<keyword evidence="6" id="KW-0865">Zymogen</keyword>
<evidence type="ECO:0000256" key="4">
    <source>
        <dbReference type="ARBA" id="ARBA00022750"/>
    </source>
</evidence>
<evidence type="ECO:0000256" key="7">
    <source>
        <dbReference type="PIRSR" id="PIRSR601461-1"/>
    </source>
</evidence>
<dbReference type="InterPro" id="IPR034164">
    <property type="entry name" value="Pepsin-like_dom"/>
</dbReference>
<dbReference type="AlphaFoldDB" id="M2WWF8"/>
<dbReference type="RefSeq" id="XP_005704855.1">
    <property type="nucleotide sequence ID" value="XM_005704798.1"/>
</dbReference>
<dbReference type="PROSITE" id="PS00141">
    <property type="entry name" value="ASP_PROTEASE"/>
    <property type="match status" value="1"/>
</dbReference>
<keyword evidence="11" id="KW-1185">Reference proteome</keyword>
<sequence>MTCPVGIFFLVVDLLAFFFENHFAPILALKVTVDQVGSQNMKCLLFCIEILLLLVLSSLHISECTIPIHNNENPKTMTTSLHAFRADVREVFDFSKRPWTPKARDSCSQERDRTSRPYNYVFSDPTGRLVAKESLYRSSSRQLSSEIILKGGAEIVGGYYFQIQVGGQPIYVQIDTGSSTLVVPLSQCNTCNVPDRYNLANSTTGTVISCNSPTCGANTCNQQICSSCSSSQACCSENGICGFFIEYGDGTTATGALYQDIVTVGEYSVQATFAGADTETANFLVGKAAGVLGLAYSSLSCNPTCISPVFHQLVESFSLPNIFSVLINQDIGAFVVGGVNSSLYEGPIEYSSLANEQNPQFYDVTIESVQVNSNSLSIPSFNAIVDTGTTLIVASPYIFDALKEYFQTNFCNVPGLCPSSSNPGVTWFGTDYCVNLTPEELSQLPDIEFSLAGGVTLSLGPEHYMFHVSSNNIFSAASGSYCLGIQPSSQNLGPTSDGNEMILGNTLQLKYYLVFDRENKRIGFAKGKQLSS</sequence>
<gene>
    <name evidence="10" type="ORF">Gasu_41790</name>
</gene>
<keyword evidence="3" id="KW-0732">Signal</keyword>
<feature type="active site" evidence="7">
    <location>
        <position position="175"/>
    </location>
</feature>
<dbReference type="PANTHER" id="PTHR47965">
    <property type="entry name" value="ASPARTYL PROTEASE-RELATED"/>
    <property type="match status" value="1"/>
</dbReference>
<comment type="similarity">
    <text evidence="1 8">Belongs to the peptidase A1 family.</text>
</comment>
<keyword evidence="4 8" id="KW-0064">Aspartyl protease</keyword>
<dbReference type="InterPro" id="IPR021109">
    <property type="entry name" value="Peptidase_aspartic_dom_sf"/>
</dbReference>
<dbReference type="CDD" id="cd05471">
    <property type="entry name" value="pepsin_like"/>
    <property type="match status" value="1"/>
</dbReference>
<dbReference type="InterPro" id="IPR001461">
    <property type="entry name" value="Aspartic_peptidase_A1"/>
</dbReference>
<evidence type="ECO:0000256" key="8">
    <source>
        <dbReference type="RuleBase" id="RU000454"/>
    </source>
</evidence>
<evidence type="ECO:0000256" key="3">
    <source>
        <dbReference type="ARBA" id="ARBA00022729"/>
    </source>
</evidence>
<name>M2WWF8_GALSU</name>
<protein>
    <submittedName>
        <fullName evidence="10">Aspartyl protease isoform 2</fullName>
    </submittedName>
</protein>
<evidence type="ECO:0000313" key="10">
    <source>
        <dbReference type="EMBL" id="EME28335.1"/>
    </source>
</evidence>
<evidence type="ECO:0000259" key="9">
    <source>
        <dbReference type="PROSITE" id="PS51767"/>
    </source>
</evidence>
<dbReference type="Proteomes" id="UP000030680">
    <property type="component" value="Unassembled WGS sequence"/>
</dbReference>
<feature type="domain" description="Peptidase A1" evidence="9">
    <location>
        <begin position="159"/>
        <end position="525"/>
    </location>
</feature>
<dbReference type="PROSITE" id="PS51767">
    <property type="entry name" value="PEPTIDASE_A1"/>
    <property type="match status" value="1"/>
</dbReference>
<dbReference type="KEGG" id="gsl:Gasu_41790"/>
<evidence type="ECO:0000256" key="6">
    <source>
        <dbReference type="ARBA" id="ARBA00023145"/>
    </source>
</evidence>